<feature type="transmembrane region" description="Helical" evidence="13">
    <location>
        <begin position="190"/>
        <end position="210"/>
    </location>
</feature>
<comment type="caution">
    <text evidence="15">The sequence shown here is derived from an EMBL/GenBank/DDBJ whole genome shotgun (WGS) entry which is preliminary data.</text>
</comment>
<feature type="transmembrane region" description="Helical" evidence="13">
    <location>
        <begin position="406"/>
        <end position="427"/>
    </location>
</feature>
<accession>A0A8J5KF90</accession>
<comment type="similarity">
    <text evidence="2">Belongs to the glutamate-gated ion channel (TC 1.A.10.1) family.</text>
</comment>
<dbReference type="GO" id="GO:0050906">
    <property type="term" value="P:detection of stimulus involved in sensory perception"/>
    <property type="evidence" value="ECO:0007669"/>
    <property type="project" value="UniProtKB-ARBA"/>
</dbReference>
<keyword evidence="6 13" id="KW-1133">Transmembrane helix</keyword>
<keyword evidence="3" id="KW-0813">Transport</keyword>
<dbReference type="InterPro" id="IPR019594">
    <property type="entry name" value="Glu/Gly-bd"/>
</dbReference>
<keyword evidence="4" id="KW-1003">Cell membrane</keyword>
<evidence type="ECO:0000256" key="8">
    <source>
        <dbReference type="ARBA" id="ARBA00023136"/>
    </source>
</evidence>
<keyword evidence="9 15" id="KW-0675">Receptor</keyword>
<dbReference type="GO" id="GO:0005886">
    <property type="term" value="C:plasma membrane"/>
    <property type="evidence" value="ECO:0007669"/>
    <property type="project" value="UniProtKB-SubCell"/>
</dbReference>
<comment type="subcellular location">
    <subcellularLocation>
        <location evidence="1">Cell membrane</location>
        <topology evidence="1">Multi-pass membrane protein</topology>
    </subcellularLocation>
</comment>
<evidence type="ECO:0000313" key="16">
    <source>
        <dbReference type="Proteomes" id="UP000747542"/>
    </source>
</evidence>
<evidence type="ECO:0000256" key="11">
    <source>
        <dbReference type="ARBA" id="ARBA00023286"/>
    </source>
</evidence>
<dbReference type="AlphaFoldDB" id="A0A8J5KF90"/>
<protein>
    <submittedName>
        <fullName evidence="15">Glutamate receptor-like 42</fullName>
    </submittedName>
</protein>
<dbReference type="PANTHER" id="PTHR42643">
    <property type="entry name" value="IONOTROPIC RECEPTOR 20A-RELATED"/>
    <property type="match status" value="1"/>
</dbReference>
<keyword evidence="16" id="KW-1185">Reference proteome</keyword>
<dbReference type="GO" id="GO:0015276">
    <property type="term" value="F:ligand-gated monoatomic ion channel activity"/>
    <property type="evidence" value="ECO:0007669"/>
    <property type="project" value="InterPro"/>
</dbReference>
<dbReference type="SMART" id="SM00918">
    <property type="entry name" value="Lig_chan-Glu_bd"/>
    <property type="match status" value="1"/>
</dbReference>
<dbReference type="OrthoDB" id="6373973at2759"/>
<dbReference type="InterPro" id="IPR052192">
    <property type="entry name" value="Insect_Ionotropic_Sensory_Rcpt"/>
</dbReference>
<evidence type="ECO:0000256" key="9">
    <source>
        <dbReference type="ARBA" id="ARBA00023170"/>
    </source>
</evidence>
<evidence type="ECO:0000256" key="7">
    <source>
        <dbReference type="ARBA" id="ARBA00023065"/>
    </source>
</evidence>
<keyword evidence="10" id="KW-0325">Glycoprotein</keyword>
<evidence type="ECO:0000256" key="3">
    <source>
        <dbReference type="ARBA" id="ARBA00022448"/>
    </source>
</evidence>
<evidence type="ECO:0000256" key="10">
    <source>
        <dbReference type="ARBA" id="ARBA00023180"/>
    </source>
</evidence>
<organism evidence="15 16">
    <name type="scientific">Homarus americanus</name>
    <name type="common">American lobster</name>
    <dbReference type="NCBI Taxonomy" id="6706"/>
    <lineage>
        <taxon>Eukaryota</taxon>
        <taxon>Metazoa</taxon>
        <taxon>Ecdysozoa</taxon>
        <taxon>Arthropoda</taxon>
        <taxon>Crustacea</taxon>
        <taxon>Multicrustacea</taxon>
        <taxon>Malacostraca</taxon>
        <taxon>Eumalacostraca</taxon>
        <taxon>Eucarida</taxon>
        <taxon>Decapoda</taxon>
        <taxon>Pleocyemata</taxon>
        <taxon>Astacidea</taxon>
        <taxon>Nephropoidea</taxon>
        <taxon>Nephropidae</taxon>
        <taxon>Homarus</taxon>
    </lineage>
</organism>
<reference evidence="15" key="1">
    <citation type="journal article" date="2021" name="Sci. Adv.">
        <title>The American lobster genome reveals insights on longevity, neural, and immune adaptations.</title>
        <authorList>
            <person name="Polinski J.M."/>
            <person name="Zimin A.V."/>
            <person name="Clark K.F."/>
            <person name="Kohn A.B."/>
            <person name="Sadowski N."/>
            <person name="Timp W."/>
            <person name="Ptitsyn A."/>
            <person name="Khanna P."/>
            <person name="Romanova D.Y."/>
            <person name="Williams P."/>
            <person name="Greenwood S.J."/>
            <person name="Moroz L.L."/>
            <person name="Walt D.R."/>
            <person name="Bodnar A.G."/>
        </authorList>
    </citation>
    <scope>NUCLEOTIDE SEQUENCE</scope>
    <source>
        <strain evidence="15">GMGI-L3</strain>
    </source>
</reference>
<keyword evidence="7" id="KW-0406">Ion transport</keyword>
<sequence length="430" mass="49100">MGHQFRVSAKSYFPYFSFERASEDSGNTEIFIQDSLNTRMIHTMAPLLNFTYDIREPLDRQWGVPGEGDNFTGIVGELQHQQADFSLDLTVTPQRAAVVQYCRVYIDESVIIMSSKPRPLPEYLSLIRPFTGELWLILLVSIFVWGATLWLLQKVWSWASGGRSFTLSSALFYSWGIILEDPPADPPNNITAQILVGWWLVFCLVMTSAYRSSLISHLVVQGKSPLINSVNDLVRREGWRWGTPRMTGALLLYLNSSPDRAIQKMYQGMQADSLVKGMEMVLEGGYSFIFSKYYSRTMVATSYTDKLGYTPIHISATEYPLFAGNAWAFRKGAPFLRRLDLAIQRLLEAGLITFWMDGVIFTRVRDTRRQQREEEAGKNQDNGNNVIYQEDDGQVVLGLHHLQVTFYLLMLGYGLGLLALLLEYLFYTLY</sequence>
<dbReference type="EMBL" id="JAHLQT010012946">
    <property type="protein sequence ID" value="KAG7171101.1"/>
    <property type="molecule type" value="Genomic_DNA"/>
</dbReference>
<name>A0A8J5KF90_HOMAM</name>
<keyword evidence="11" id="KW-1071">Ligand-gated ion channel</keyword>
<feature type="transmembrane region" description="Helical" evidence="13">
    <location>
        <begin position="134"/>
        <end position="152"/>
    </location>
</feature>
<keyword evidence="5 13" id="KW-0812">Transmembrane</keyword>
<gene>
    <name evidence="15" type="primary">Glrk-L42</name>
    <name evidence="15" type="ORF">Hamer_G013898</name>
</gene>
<dbReference type="Pfam" id="PF10613">
    <property type="entry name" value="Lig_chan-Glu_bd"/>
    <property type="match status" value="1"/>
</dbReference>
<keyword evidence="12" id="KW-0407">Ion channel</keyword>
<evidence type="ECO:0000256" key="13">
    <source>
        <dbReference type="SAM" id="Phobius"/>
    </source>
</evidence>
<proteinExistence type="inferred from homology"/>
<evidence type="ECO:0000256" key="6">
    <source>
        <dbReference type="ARBA" id="ARBA00022989"/>
    </source>
</evidence>
<dbReference type="PANTHER" id="PTHR42643:SF24">
    <property type="entry name" value="IONOTROPIC RECEPTOR 60A"/>
    <property type="match status" value="1"/>
</dbReference>
<evidence type="ECO:0000256" key="1">
    <source>
        <dbReference type="ARBA" id="ARBA00004651"/>
    </source>
</evidence>
<dbReference type="Proteomes" id="UP000747542">
    <property type="component" value="Unassembled WGS sequence"/>
</dbReference>
<evidence type="ECO:0000256" key="4">
    <source>
        <dbReference type="ARBA" id="ARBA00022475"/>
    </source>
</evidence>
<evidence type="ECO:0000256" key="5">
    <source>
        <dbReference type="ARBA" id="ARBA00022692"/>
    </source>
</evidence>
<dbReference type="Pfam" id="PF00060">
    <property type="entry name" value="Lig_chan"/>
    <property type="match status" value="1"/>
</dbReference>
<evidence type="ECO:0000256" key="12">
    <source>
        <dbReference type="ARBA" id="ARBA00023303"/>
    </source>
</evidence>
<feature type="domain" description="Ionotropic glutamate receptor L-glutamate and glycine-binding" evidence="14">
    <location>
        <begin position="14"/>
        <end position="80"/>
    </location>
</feature>
<evidence type="ECO:0000313" key="15">
    <source>
        <dbReference type="EMBL" id="KAG7171101.1"/>
    </source>
</evidence>
<evidence type="ECO:0000256" key="2">
    <source>
        <dbReference type="ARBA" id="ARBA00008685"/>
    </source>
</evidence>
<keyword evidence="8 13" id="KW-0472">Membrane</keyword>
<dbReference type="InterPro" id="IPR001320">
    <property type="entry name" value="Iontro_rcpt_C"/>
</dbReference>
<evidence type="ECO:0000259" key="14">
    <source>
        <dbReference type="SMART" id="SM00918"/>
    </source>
</evidence>